<dbReference type="AlphaFoldDB" id="A4BUX4"/>
<evidence type="ECO:0008006" key="3">
    <source>
        <dbReference type="Google" id="ProtNLM"/>
    </source>
</evidence>
<sequence length="166" mass="19340">MSDTHVSTLQLGATRSFAGLMELYENNYIYLRRLVPDLDRSQDAATSKVTGAVDLHMEVLDRHAYTTSLRLTHRFSHADEPEVTPNLMLRVYHDARVAEVLPESWLRGFRYWSFRELPPVGALAWRWEVNRFLNRWLRYCLGEGHAFAIDWAAQPALRPQARRWAG</sequence>
<dbReference type="HOGENOM" id="CLU_116657_0_0_6"/>
<dbReference type="Pfam" id="PF06853">
    <property type="entry name" value="DUF1249"/>
    <property type="match status" value="1"/>
</dbReference>
<dbReference type="InterPro" id="IPR009659">
    <property type="entry name" value="DUF1249"/>
</dbReference>
<dbReference type="STRING" id="314278.NB231_07040"/>
<gene>
    <name evidence="1" type="ORF">NB231_07040</name>
</gene>
<evidence type="ECO:0000313" key="2">
    <source>
        <dbReference type="Proteomes" id="UP000003374"/>
    </source>
</evidence>
<proteinExistence type="predicted"/>
<keyword evidence="2" id="KW-1185">Reference proteome</keyword>
<evidence type="ECO:0000313" key="1">
    <source>
        <dbReference type="EMBL" id="EAR20488.1"/>
    </source>
</evidence>
<dbReference type="Proteomes" id="UP000003374">
    <property type="component" value="Unassembled WGS sequence"/>
</dbReference>
<dbReference type="eggNOG" id="COG3151">
    <property type="taxonomic scope" value="Bacteria"/>
</dbReference>
<dbReference type="PANTHER" id="PTHR38774">
    <property type="entry name" value="CYTOPLASMIC PROTEIN-RELATED"/>
    <property type="match status" value="1"/>
</dbReference>
<organism evidence="1 2">
    <name type="scientific">Nitrococcus mobilis Nb-231</name>
    <dbReference type="NCBI Taxonomy" id="314278"/>
    <lineage>
        <taxon>Bacteria</taxon>
        <taxon>Pseudomonadati</taxon>
        <taxon>Pseudomonadota</taxon>
        <taxon>Gammaproteobacteria</taxon>
        <taxon>Chromatiales</taxon>
        <taxon>Ectothiorhodospiraceae</taxon>
        <taxon>Nitrococcus</taxon>
    </lineage>
</organism>
<reference evidence="1 2" key="1">
    <citation type="submission" date="2006-02" db="EMBL/GenBank/DDBJ databases">
        <authorList>
            <person name="Waterbury J."/>
            <person name="Ferriera S."/>
            <person name="Johnson J."/>
            <person name="Kravitz S."/>
            <person name="Halpern A."/>
            <person name="Remington K."/>
            <person name="Beeson K."/>
            <person name="Tran B."/>
            <person name="Rogers Y.-H."/>
            <person name="Friedman R."/>
            <person name="Venter J.C."/>
        </authorList>
    </citation>
    <scope>NUCLEOTIDE SEQUENCE [LARGE SCALE GENOMIC DNA]</scope>
    <source>
        <strain evidence="1 2">Nb-231</strain>
    </source>
</reference>
<accession>A4BUX4</accession>
<dbReference type="PANTHER" id="PTHR38774:SF1">
    <property type="entry name" value="CYTOPLASMIC PROTEIN"/>
    <property type="match status" value="1"/>
</dbReference>
<protein>
    <recommendedName>
        <fullName evidence="3">DUF1249 domain-containing protein</fullName>
    </recommendedName>
</protein>
<name>A4BUX4_9GAMM</name>
<dbReference type="EMBL" id="AAOF01000021">
    <property type="protein sequence ID" value="EAR20488.1"/>
    <property type="molecule type" value="Genomic_DNA"/>
</dbReference>
<comment type="caution">
    <text evidence="1">The sequence shown here is derived from an EMBL/GenBank/DDBJ whole genome shotgun (WGS) entry which is preliminary data.</text>
</comment>